<gene>
    <name evidence="2" type="ORF">BTMF_LOCUS2166</name>
</gene>
<accession>A0A0R3Q934</accession>
<dbReference type="AlphaFoldDB" id="A0A0R3Q934"/>
<proteinExistence type="predicted"/>
<dbReference type="STRING" id="42155.A0A0R3Q934"/>
<evidence type="ECO:0000313" key="2">
    <source>
        <dbReference type="EMBL" id="VDO11917.1"/>
    </source>
</evidence>
<evidence type="ECO:0000313" key="3">
    <source>
        <dbReference type="Proteomes" id="UP000280834"/>
    </source>
</evidence>
<keyword evidence="3" id="KW-1185">Reference proteome</keyword>
<name>A0A0R3Q934_9BILA</name>
<dbReference type="WBParaSite" id="BTMF_0000284201-mRNA-1">
    <property type="protein sequence ID" value="BTMF_0000284201-mRNA-1"/>
    <property type="gene ID" value="BTMF_0000284201"/>
</dbReference>
<keyword evidence="1" id="KW-0175">Coiled coil</keyword>
<organism evidence="4">
    <name type="scientific">Brugia timori</name>
    <dbReference type="NCBI Taxonomy" id="42155"/>
    <lineage>
        <taxon>Eukaryota</taxon>
        <taxon>Metazoa</taxon>
        <taxon>Ecdysozoa</taxon>
        <taxon>Nematoda</taxon>
        <taxon>Chromadorea</taxon>
        <taxon>Rhabditida</taxon>
        <taxon>Spirurina</taxon>
        <taxon>Spiruromorpha</taxon>
        <taxon>Filarioidea</taxon>
        <taxon>Onchocercidae</taxon>
        <taxon>Brugia</taxon>
    </lineage>
</organism>
<evidence type="ECO:0000256" key="1">
    <source>
        <dbReference type="SAM" id="Coils"/>
    </source>
</evidence>
<dbReference type="Pfam" id="PF10174">
    <property type="entry name" value="Cast"/>
    <property type="match status" value="1"/>
</dbReference>
<dbReference type="EMBL" id="UZAG01001711">
    <property type="protein sequence ID" value="VDO11917.1"/>
    <property type="molecule type" value="Genomic_DNA"/>
</dbReference>
<protein>
    <submittedName>
        <fullName evidence="2 4">Uncharacterized protein</fullName>
    </submittedName>
</protein>
<dbReference type="Proteomes" id="UP000280834">
    <property type="component" value="Unassembled WGS sequence"/>
</dbReference>
<reference evidence="2 3" key="2">
    <citation type="submission" date="2018-11" db="EMBL/GenBank/DDBJ databases">
        <authorList>
            <consortium name="Pathogen Informatics"/>
        </authorList>
    </citation>
    <scope>NUCLEOTIDE SEQUENCE [LARGE SCALE GENOMIC DNA]</scope>
</reference>
<dbReference type="InterPro" id="IPR019323">
    <property type="entry name" value="ELKS/CAST"/>
</dbReference>
<reference evidence="4" key="1">
    <citation type="submission" date="2017-02" db="UniProtKB">
        <authorList>
            <consortium name="WormBaseParasite"/>
        </authorList>
    </citation>
    <scope>IDENTIFICATION</scope>
</reference>
<sequence>MQLNECGTNEIRPLLHLDISTADADMMSSQYSRPSLSNPTTTNAYFWKQSANTCSYNSDTYGLSDTQSVRAYKLLKQDYEMAIQKLNSTMSSIKTFWSPELKRERQLRKEETAKLVALQRQAGPQNGSGFRVAELETELENCRCELAEKDETIRRLMECTAAVTYHDGGNRMADLETRCNQLESLLEIREEQIRSMDRHFSQLPVAASHAAKDQQIADLEDEIAMLRSERAELPRDFTDKTITPHEINTLRMKMERSELELAQKLVSFSNRKFCLINFEKQFS</sequence>
<feature type="coiled-coil region" evidence="1">
    <location>
        <begin position="101"/>
        <end position="236"/>
    </location>
</feature>
<evidence type="ECO:0000313" key="4">
    <source>
        <dbReference type="WBParaSite" id="BTMF_0000284201-mRNA-1"/>
    </source>
</evidence>